<evidence type="ECO:0000313" key="2">
    <source>
        <dbReference type="Proteomes" id="UP000078460"/>
    </source>
</evidence>
<dbReference type="Proteomes" id="UP000078460">
    <property type="component" value="Unassembled WGS sequence"/>
</dbReference>
<evidence type="ECO:0000313" key="1">
    <source>
        <dbReference type="EMBL" id="KZB94091.1"/>
    </source>
</evidence>
<comment type="caution">
    <text evidence="1">The sequence shown here is derived from an EMBL/GenBank/DDBJ whole genome shotgun (WGS) entry which is preliminary data.</text>
</comment>
<reference evidence="1" key="1">
    <citation type="submission" date="2016-03" db="EMBL/GenBank/DDBJ databases">
        <title>Sphingomonas melonis TY, whole genome shotgun sequencing.</title>
        <authorList>
            <person name="Wang H."/>
            <person name="Zhu P."/>
        </authorList>
    </citation>
    <scope>NUCLEOTIDE SEQUENCE [LARGE SCALE GENOMIC DNA]</scope>
    <source>
        <strain evidence="1">TY</strain>
    </source>
</reference>
<dbReference type="KEGG" id="smy:BJP26_00590"/>
<accession>A0A175Y0J3</accession>
<keyword evidence="2" id="KW-1185">Reference proteome</keyword>
<name>A0A175Y0J3_9SPHN</name>
<protein>
    <submittedName>
        <fullName evidence="1">Uncharacterized protein</fullName>
    </submittedName>
</protein>
<sequence length="199" mass="22134">MCSRFRGGSGVSRDLPPGLKTAIAERVVRPFIAVHIDFPDPVFAWTGRGTIRFNDEEWTGIHTVGAIDTIGEDTDGSATGVKATLLEVPSNFRDDLADQAVRGCLYELYVGALDETFQQVAGYKLLWKGRLGSYEIVDGGDTLTVTAGGESRQIDQRRPSIKRFTNERQQRLHPGDRFFEYLPRMTEIPILWAKANQSG</sequence>
<dbReference type="AlphaFoldDB" id="A0A175Y0J3"/>
<dbReference type="OrthoDB" id="7770576at2"/>
<gene>
    <name evidence="1" type="ORF">AVM11_08790</name>
</gene>
<proteinExistence type="predicted"/>
<organism evidence="1 2">
    <name type="scientific">Sphingomonas melonis TY</name>
    <dbReference type="NCBI Taxonomy" id="621456"/>
    <lineage>
        <taxon>Bacteria</taxon>
        <taxon>Pseudomonadati</taxon>
        <taxon>Pseudomonadota</taxon>
        <taxon>Alphaproteobacteria</taxon>
        <taxon>Sphingomonadales</taxon>
        <taxon>Sphingomonadaceae</taxon>
        <taxon>Sphingomonas</taxon>
    </lineage>
</organism>
<dbReference type="STRING" id="621456.BJP26_00590"/>
<dbReference type="EMBL" id="LQCK02000045">
    <property type="protein sequence ID" value="KZB94091.1"/>
    <property type="molecule type" value="Genomic_DNA"/>
</dbReference>